<dbReference type="GO" id="GO:0005093">
    <property type="term" value="F:Rab GDP-dissociation inhibitor activity"/>
    <property type="evidence" value="ECO:0007669"/>
    <property type="project" value="InterPro"/>
</dbReference>
<keyword evidence="4" id="KW-1185">Reference proteome</keyword>
<dbReference type="AlphaFoldDB" id="A0A1R2BZ56"/>
<name>A0A1R2BZ56_9CILI</name>
<proteinExistence type="inferred from homology"/>
<dbReference type="Gene3D" id="3.50.50.60">
    <property type="entry name" value="FAD/NAD(P)-binding domain"/>
    <property type="match status" value="1"/>
</dbReference>
<dbReference type="Proteomes" id="UP000187209">
    <property type="component" value="Unassembled WGS sequence"/>
</dbReference>
<dbReference type="PRINTS" id="PR00892">
    <property type="entry name" value="RABGDI"/>
</dbReference>
<dbReference type="InterPro" id="IPR018203">
    <property type="entry name" value="GDP_dissociation_inhibitor"/>
</dbReference>
<dbReference type="Gene3D" id="3.30.519.10">
    <property type="entry name" value="Guanine Nucleotide Dissociation Inhibitor, domain 2"/>
    <property type="match status" value="1"/>
</dbReference>
<comment type="similarity">
    <text evidence="1 2">Belongs to the Rab GDI family.</text>
</comment>
<dbReference type="PANTHER" id="PTHR11787">
    <property type="entry name" value="RAB GDP-DISSOCIATION INHIBITOR"/>
    <property type="match status" value="1"/>
</dbReference>
<dbReference type="InterPro" id="IPR036188">
    <property type="entry name" value="FAD/NAD-bd_sf"/>
</dbReference>
<dbReference type="OrthoDB" id="9446342at2759"/>
<reference evidence="3 4" key="1">
    <citation type="submission" date="2016-11" db="EMBL/GenBank/DDBJ databases">
        <title>The macronuclear genome of Stentor coeruleus: a giant cell with tiny introns.</title>
        <authorList>
            <person name="Slabodnick M."/>
            <person name="Ruby J.G."/>
            <person name="Reiff S.B."/>
            <person name="Swart E.C."/>
            <person name="Gosai S."/>
            <person name="Prabakaran S."/>
            <person name="Witkowska E."/>
            <person name="Larue G.E."/>
            <person name="Fisher S."/>
            <person name="Freeman R.M."/>
            <person name="Gunawardena J."/>
            <person name="Chu W."/>
            <person name="Stover N.A."/>
            <person name="Gregory B.D."/>
            <person name="Nowacki M."/>
            <person name="Derisi J."/>
            <person name="Roy S.W."/>
            <person name="Marshall W.F."/>
            <person name="Sood P."/>
        </authorList>
    </citation>
    <scope>NUCLEOTIDE SEQUENCE [LARGE SCALE GENOMIC DNA]</scope>
    <source>
        <strain evidence="3">WM001</strain>
    </source>
</reference>
<gene>
    <name evidence="3" type="ORF">SteCoe_17475</name>
</gene>
<evidence type="ECO:0000313" key="4">
    <source>
        <dbReference type="Proteomes" id="UP000187209"/>
    </source>
</evidence>
<sequence>MDENYDVIILGTGIAESILSCLFSCDGKKILVLDQNSYYGSESPSVDLKLLHNMFYAGSTPRDKLPPSKEWCIDLIPKLILINKKFFKILQSLNRLNDFQIYKSVNHHYISQRNPQPSKKSEISPNQGFYLQKIPNTIETLGEYIVNQEENEKFKNFFYYIQNYKTSKQEALKIDPERSTFIDILKIFGLSESGIYNIICVFSLDKEQCETVIGDWALIKLQQQLNSPYLMPSFRLYPNYGLGNIIESCTRINAIFGSTTILSAEVDKVIFNDENKVIGVRTYHGIAQAPIVICNRSYAPKGKKGRLVKRIVRSICIIEDRDSGNYNDSGYIYIKGNHINRENSIQIIYLGASHCVSPEGYIVACCSTVVETDSPEKELQVAHDLLGNIVNQYVKLYEIYENDLTLSDSNLYVVNDFDEIPDLENTAEEIQKIYEIISKKSLFVDNI</sequence>
<evidence type="ECO:0000313" key="3">
    <source>
        <dbReference type="EMBL" id="OMJ81937.1"/>
    </source>
</evidence>
<dbReference type="PANTHER" id="PTHR11787:SF8">
    <property type="entry name" value="RAB GDP DISSOCIATION INHIBITOR"/>
    <property type="match status" value="1"/>
</dbReference>
<dbReference type="Gene3D" id="1.10.405.10">
    <property type="entry name" value="Guanine Nucleotide Dissociation Inhibitor, domain 1"/>
    <property type="match status" value="1"/>
</dbReference>
<accession>A0A1R2BZ56</accession>
<dbReference type="GO" id="GO:0007264">
    <property type="term" value="P:small GTPase-mediated signal transduction"/>
    <property type="evidence" value="ECO:0007669"/>
    <property type="project" value="InterPro"/>
</dbReference>
<dbReference type="GO" id="GO:0015031">
    <property type="term" value="P:protein transport"/>
    <property type="evidence" value="ECO:0007669"/>
    <property type="project" value="InterPro"/>
</dbReference>
<organism evidence="3 4">
    <name type="scientific">Stentor coeruleus</name>
    <dbReference type="NCBI Taxonomy" id="5963"/>
    <lineage>
        <taxon>Eukaryota</taxon>
        <taxon>Sar</taxon>
        <taxon>Alveolata</taxon>
        <taxon>Ciliophora</taxon>
        <taxon>Postciliodesmatophora</taxon>
        <taxon>Heterotrichea</taxon>
        <taxon>Heterotrichida</taxon>
        <taxon>Stentoridae</taxon>
        <taxon>Stentor</taxon>
    </lineage>
</organism>
<dbReference type="SUPFAM" id="SSF54373">
    <property type="entry name" value="FAD-linked reductases, C-terminal domain"/>
    <property type="match status" value="1"/>
</dbReference>
<comment type="caution">
    <text evidence="3">The sequence shown here is derived from an EMBL/GenBank/DDBJ whole genome shotgun (WGS) entry which is preliminary data.</text>
</comment>
<dbReference type="GO" id="GO:0005737">
    <property type="term" value="C:cytoplasm"/>
    <property type="evidence" value="ECO:0007669"/>
    <property type="project" value="TreeGrafter"/>
</dbReference>
<dbReference type="EMBL" id="MPUH01000360">
    <property type="protein sequence ID" value="OMJ81937.1"/>
    <property type="molecule type" value="Genomic_DNA"/>
</dbReference>
<dbReference type="GO" id="GO:0016192">
    <property type="term" value="P:vesicle-mediated transport"/>
    <property type="evidence" value="ECO:0007669"/>
    <property type="project" value="TreeGrafter"/>
</dbReference>
<dbReference type="SUPFAM" id="SSF51905">
    <property type="entry name" value="FAD/NAD(P)-binding domain"/>
    <property type="match status" value="1"/>
</dbReference>
<evidence type="ECO:0000256" key="1">
    <source>
        <dbReference type="ARBA" id="ARBA00005593"/>
    </source>
</evidence>
<protein>
    <recommendedName>
        <fullName evidence="2">Rab GDP dissociation inhibitor</fullName>
    </recommendedName>
</protein>
<evidence type="ECO:0000256" key="2">
    <source>
        <dbReference type="RuleBase" id="RU363124"/>
    </source>
</evidence>
<dbReference type="PRINTS" id="PR00891">
    <property type="entry name" value="RABGDIREP"/>
</dbReference>
<dbReference type="Pfam" id="PF00996">
    <property type="entry name" value="GDI"/>
    <property type="match status" value="1"/>
</dbReference>
<dbReference type="InterPro" id="IPR000806">
    <property type="entry name" value="RabGDI"/>
</dbReference>